<dbReference type="InterPro" id="IPR000182">
    <property type="entry name" value="GNAT_dom"/>
</dbReference>
<accession>A0A1H8HJZ6</accession>
<dbReference type="PANTHER" id="PTHR43792:SF9">
    <property type="entry name" value="RIBOSOMAL-PROTEIN-ALANINE ACETYLTRANSFERASE"/>
    <property type="match status" value="1"/>
</dbReference>
<evidence type="ECO:0000259" key="1">
    <source>
        <dbReference type="PROSITE" id="PS51186"/>
    </source>
</evidence>
<protein>
    <submittedName>
        <fullName evidence="2">Ribosomal-protein-alanine N-acetyltransferase</fullName>
    </submittedName>
</protein>
<dbReference type="AlphaFoldDB" id="A0A1H8HJZ6"/>
<dbReference type="Gene3D" id="3.40.630.30">
    <property type="match status" value="1"/>
</dbReference>
<evidence type="ECO:0000313" key="3">
    <source>
        <dbReference type="Proteomes" id="UP000198553"/>
    </source>
</evidence>
<organism evidence="2 3">
    <name type="scientific">Mesobacillus persicus</name>
    <dbReference type="NCBI Taxonomy" id="930146"/>
    <lineage>
        <taxon>Bacteria</taxon>
        <taxon>Bacillati</taxon>
        <taxon>Bacillota</taxon>
        <taxon>Bacilli</taxon>
        <taxon>Bacillales</taxon>
        <taxon>Bacillaceae</taxon>
        <taxon>Mesobacillus</taxon>
    </lineage>
</organism>
<dbReference type="Proteomes" id="UP000198553">
    <property type="component" value="Unassembled WGS sequence"/>
</dbReference>
<dbReference type="RefSeq" id="WP_090748935.1">
    <property type="nucleotide sequence ID" value="NZ_FOBW01000015.1"/>
</dbReference>
<feature type="domain" description="N-acetyltransferase" evidence="1">
    <location>
        <begin position="11"/>
        <end position="176"/>
    </location>
</feature>
<dbReference type="PANTHER" id="PTHR43792">
    <property type="entry name" value="GNAT FAMILY, PUTATIVE (AFU_ORTHOLOGUE AFUA_3G00765)-RELATED-RELATED"/>
    <property type="match status" value="1"/>
</dbReference>
<sequence>MAFPELETERLKLVQISKPDTQSYFDIMSRDEVTEYYGMSSLKTIEDASKIIQSFQDGFENNRSIRWGMVLKDSGVFVGTVGLNNLSTWSKKAEVGYELHPSHWQKGITTEAVKEVLEYSFDVLDLFRMGAITYPQNIASIQLLKQLGFTQEGLLRAYLYQNEQSHDAYVFSLLKTEWTEKLRLNQNI</sequence>
<keyword evidence="3" id="KW-1185">Reference proteome</keyword>
<proteinExistence type="predicted"/>
<dbReference type="GO" id="GO:0008999">
    <property type="term" value="F:protein-N-terminal-alanine acetyltransferase activity"/>
    <property type="evidence" value="ECO:0007669"/>
    <property type="project" value="TreeGrafter"/>
</dbReference>
<dbReference type="STRING" id="930146.SAMN05192533_11529"/>
<dbReference type="EMBL" id="FOBW01000015">
    <property type="protein sequence ID" value="SEN55828.1"/>
    <property type="molecule type" value="Genomic_DNA"/>
</dbReference>
<dbReference type="InterPro" id="IPR051531">
    <property type="entry name" value="N-acetyltransferase"/>
</dbReference>
<name>A0A1H8HJZ6_9BACI</name>
<gene>
    <name evidence="2" type="ORF">SAMN05192533_11529</name>
</gene>
<evidence type="ECO:0000313" key="2">
    <source>
        <dbReference type="EMBL" id="SEN55828.1"/>
    </source>
</evidence>
<dbReference type="PROSITE" id="PS51186">
    <property type="entry name" value="GNAT"/>
    <property type="match status" value="1"/>
</dbReference>
<dbReference type="GO" id="GO:0005737">
    <property type="term" value="C:cytoplasm"/>
    <property type="evidence" value="ECO:0007669"/>
    <property type="project" value="TreeGrafter"/>
</dbReference>
<dbReference type="Pfam" id="PF13302">
    <property type="entry name" value="Acetyltransf_3"/>
    <property type="match status" value="1"/>
</dbReference>
<reference evidence="3" key="1">
    <citation type="submission" date="2016-10" db="EMBL/GenBank/DDBJ databases">
        <authorList>
            <person name="Varghese N."/>
            <person name="Submissions S."/>
        </authorList>
    </citation>
    <scope>NUCLEOTIDE SEQUENCE [LARGE SCALE GENOMIC DNA]</scope>
    <source>
        <strain evidence="3">B48,IBRC-M 10115,DSM 25386,CECT 8001</strain>
    </source>
</reference>
<dbReference type="InterPro" id="IPR016181">
    <property type="entry name" value="Acyl_CoA_acyltransferase"/>
</dbReference>
<keyword evidence="2" id="KW-0808">Transferase</keyword>
<dbReference type="OrthoDB" id="9811523at2"/>
<dbReference type="SUPFAM" id="SSF55729">
    <property type="entry name" value="Acyl-CoA N-acyltransferases (Nat)"/>
    <property type="match status" value="1"/>
</dbReference>